<dbReference type="InterPro" id="IPR052194">
    <property type="entry name" value="MESH1"/>
</dbReference>
<accession>A0A1W6LC82</accession>
<proteinExistence type="predicted"/>
<reference evidence="1 2" key="1">
    <citation type="submission" date="2016-04" db="EMBL/GenBank/DDBJ databases">
        <title>Complete genome sequence of natural rubber-degrading, novel Gram-negative bacterium, Rhizobacter gummiphilus strain NS21.</title>
        <authorList>
            <person name="Tabata M."/>
            <person name="Kasai D."/>
            <person name="Fukuda M."/>
        </authorList>
    </citation>
    <scope>NUCLEOTIDE SEQUENCE [LARGE SCALE GENOMIC DNA]</scope>
    <source>
        <strain evidence="1 2">NS21</strain>
    </source>
</reference>
<keyword evidence="2" id="KW-1185">Reference proteome</keyword>
<dbReference type="PANTHER" id="PTHR46246">
    <property type="entry name" value="GUANOSINE-3',5'-BIS(DIPHOSPHATE) 3'-PYROPHOSPHOHYDROLASE MESH1"/>
    <property type="match status" value="1"/>
</dbReference>
<dbReference type="InterPro" id="IPR003607">
    <property type="entry name" value="HD/PDEase_dom"/>
</dbReference>
<dbReference type="KEGG" id="rgu:A4W93_18960"/>
<dbReference type="Gene3D" id="1.10.3210.10">
    <property type="entry name" value="Hypothetical protein af1432"/>
    <property type="match status" value="1"/>
</dbReference>
<evidence type="ECO:0000313" key="2">
    <source>
        <dbReference type="Proteomes" id="UP000193427"/>
    </source>
</evidence>
<dbReference type="PANTHER" id="PTHR46246:SF1">
    <property type="entry name" value="GUANOSINE-3',5'-BIS(DIPHOSPHATE) 3'-PYROPHOSPHOHYDROLASE MESH1"/>
    <property type="match status" value="1"/>
</dbReference>
<dbReference type="STRING" id="946333.A4W93_18960"/>
<dbReference type="SUPFAM" id="SSF109604">
    <property type="entry name" value="HD-domain/PDEase-like"/>
    <property type="match status" value="1"/>
</dbReference>
<evidence type="ECO:0000313" key="1">
    <source>
        <dbReference type="EMBL" id="ARN21807.1"/>
    </source>
</evidence>
<dbReference type="EMBL" id="CP015118">
    <property type="protein sequence ID" value="ARN21807.1"/>
    <property type="molecule type" value="Genomic_DNA"/>
</dbReference>
<dbReference type="GO" id="GO:0008893">
    <property type="term" value="F:guanosine-3',5'-bis(diphosphate) 3'-diphosphatase activity"/>
    <property type="evidence" value="ECO:0007669"/>
    <property type="project" value="TreeGrafter"/>
</dbReference>
<sequence length="169" mass="18402">MHQDARSFAIHAHGDQKYGTRPYVDHLDEVAALARPYGEEAEVVAYLHDTVEDTDVTLADVEARFGAKVAACVALLTDEPGATRKERKAKTYAKLATVSGPLELALLVKAADRLANVRACVRDGNQRLWQVYQGEHATFRPAAYRPGLCDPLWSELDGLLTPGTADAEG</sequence>
<dbReference type="SMART" id="SM00471">
    <property type="entry name" value="HDc"/>
    <property type="match status" value="1"/>
</dbReference>
<dbReference type="Proteomes" id="UP000193427">
    <property type="component" value="Chromosome"/>
</dbReference>
<dbReference type="Pfam" id="PF13328">
    <property type="entry name" value="HD_4"/>
    <property type="match status" value="1"/>
</dbReference>
<organism evidence="1 2">
    <name type="scientific">Piscinibacter gummiphilus</name>
    <dbReference type="NCBI Taxonomy" id="946333"/>
    <lineage>
        <taxon>Bacteria</taxon>
        <taxon>Pseudomonadati</taxon>
        <taxon>Pseudomonadota</taxon>
        <taxon>Betaproteobacteria</taxon>
        <taxon>Burkholderiales</taxon>
        <taxon>Sphaerotilaceae</taxon>
        <taxon>Piscinibacter</taxon>
    </lineage>
</organism>
<gene>
    <name evidence="1" type="ORF">A4W93_18960</name>
</gene>
<protein>
    <submittedName>
        <fullName evidence="1">Uncharacterized protein</fullName>
    </submittedName>
</protein>
<dbReference type="OrthoDB" id="9802385at2"/>
<dbReference type="AlphaFoldDB" id="A0A1W6LC82"/>
<dbReference type="RefSeq" id="WP_085752101.1">
    <property type="nucleotide sequence ID" value="NZ_BSPR01000009.1"/>
</dbReference>
<name>A0A1W6LC82_9BURK</name>